<reference evidence="10 11" key="1">
    <citation type="submission" date="2020-07" db="EMBL/GenBank/DDBJ databases">
        <title>Sequencing the genomes of 1000 actinobacteria strains.</title>
        <authorList>
            <person name="Klenk H.-P."/>
        </authorList>
    </citation>
    <scope>NUCLEOTIDE SEQUENCE [LARGE SCALE GENOMIC DNA]</scope>
    <source>
        <strain evidence="10 11">DSM 45975</strain>
    </source>
</reference>
<comment type="caution">
    <text evidence="10">The sequence shown here is derived from an EMBL/GenBank/DDBJ whole genome shotgun (WGS) entry which is preliminary data.</text>
</comment>
<feature type="domain" description="4Fe-4S ferredoxin-type" evidence="9">
    <location>
        <begin position="3"/>
        <end position="31"/>
    </location>
</feature>
<gene>
    <name evidence="10" type="ORF">FHX42_003581</name>
</gene>
<dbReference type="Pfam" id="PF13370">
    <property type="entry name" value="Fer4_13"/>
    <property type="match status" value="1"/>
</dbReference>
<dbReference type="PANTHER" id="PTHR36923:SF3">
    <property type="entry name" value="FERREDOXIN"/>
    <property type="match status" value="1"/>
</dbReference>
<keyword evidence="2 8" id="KW-0813">Transport</keyword>
<evidence type="ECO:0000313" key="11">
    <source>
        <dbReference type="Proteomes" id="UP000569329"/>
    </source>
</evidence>
<sequence length="71" mass="7752">MMMNVEVDQSRCVAAGHCLASVPEVFDQRDDDGVVVLLDETPPEQQHERVREAAVRCPSAAIAVRARDSSS</sequence>
<dbReference type="AlphaFoldDB" id="A0A839E365"/>
<evidence type="ECO:0000256" key="4">
    <source>
        <dbReference type="ARBA" id="ARBA00022982"/>
    </source>
</evidence>
<dbReference type="Gene3D" id="3.30.70.20">
    <property type="match status" value="1"/>
</dbReference>
<evidence type="ECO:0000256" key="3">
    <source>
        <dbReference type="ARBA" id="ARBA00022723"/>
    </source>
</evidence>
<keyword evidence="11" id="KW-1185">Reference proteome</keyword>
<name>A0A839E365_9PSEU</name>
<evidence type="ECO:0000256" key="2">
    <source>
        <dbReference type="ARBA" id="ARBA00022448"/>
    </source>
</evidence>
<dbReference type="PRINTS" id="PR00352">
    <property type="entry name" value="3FE4SFRDOXIN"/>
</dbReference>
<dbReference type="SUPFAM" id="SSF54862">
    <property type="entry name" value="4Fe-4S ferredoxins"/>
    <property type="match status" value="1"/>
</dbReference>
<keyword evidence="6 8" id="KW-0411">Iron-sulfur</keyword>
<protein>
    <recommendedName>
        <fullName evidence="8">Ferredoxin</fullName>
    </recommendedName>
</protein>
<dbReference type="InterPro" id="IPR017896">
    <property type="entry name" value="4Fe4S_Fe-S-bd"/>
</dbReference>
<evidence type="ECO:0000313" key="10">
    <source>
        <dbReference type="EMBL" id="MBA8826205.1"/>
    </source>
</evidence>
<keyword evidence="4 8" id="KW-0249">Electron transport</keyword>
<evidence type="ECO:0000259" key="9">
    <source>
        <dbReference type="PROSITE" id="PS51379"/>
    </source>
</evidence>
<dbReference type="EMBL" id="JACGWZ010000005">
    <property type="protein sequence ID" value="MBA8826205.1"/>
    <property type="molecule type" value="Genomic_DNA"/>
</dbReference>
<accession>A0A839E365</accession>
<evidence type="ECO:0000256" key="6">
    <source>
        <dbReference type="ARBA" id="ARBA00023014"/>
    </source>
</evidence>
<evidence type="ECO:0000256" key="5">
    <source>
        <dbReference type="ARBA" id="ARBA00023004"/>
    </source>
</evidence>
<keyword evidence="7" id="KW-0003">3Fe-4S</keyword>
<dbReference type="GO" id="GO:0051538">
    <property type="term" value="F:3 iron, 4 sulfur cluster binding"/>
    <property type="evidence" value="ECO:0007669"/>
    <property type="project" value="UniProtKB-KW"/>
</dbReference>
<keyword evidence="5 8" id="KW-0408">Iron</keyword>
<proteinExistence type="predicted"/>
<evidence type="ECO:0000256" key="1">
    <source>
        <dbReference type="ARBA" id="ARBA00001927"/>
    </source>
</evidence>
<dbReference type="GO" id="GO:0009055">
    <property type="term" value="F:electron transfer activity"/>
    <property type="evidence" value="ECO:0007669"/>
    <property type="project" value="UniProtKB-UniRule"/>
</dbReference>
<dbReference type="GO" id="GO:0005506">
    <property type="term" value="F:iron ion binding"/>
    <property type="evidence" value="ECO:0007669"/>
    <property type="project" value="UniProtKB-UniRule"/>
</dbReference>
<organism evidence="10 11">
    <name type="scientific">Halosaccharopolyspora lacisalsi</name>
    <dbReference type="NCBI Taxonomy" id="1000566"/>
    <lineage>
        <taxon>Bacteria</taxon>
        <taxon>Bacillati</taxon>
        <taxon>Actinomycetota</taxon>
        <taxon>Actinomycetes</taxon>
        <taxon>Pseudonocardiales</taxon>
        <taxon>Pseudonocardiaceae</taxon>
        <taxon>Halosaccharopolyspora</taxon>
    </lineage>
</organism>
<dbReference type="InterPro" id="IPR001080">
    <property type="entry name" value="3Fe4S_ferredoxin"/>
</dbReference>
<dbReference type="PANTHER" id="PTHR36923">
    <property type="entry name" value="FERREDOXIN"/>
    <property type="match status" value="1"/>
</dbReference>
<evidence type="ECO:0000256" key="7">
    <source>
        <dbReference type="ARBA" id="ARBA00023291"/>
    </source>
</evidence>
<comment type="function">
    <text evidence="8">Ferredoxins are iron-sulfur proteins that transfer electrons in a wide variety of metabolic reactions.</text>
</comment>
<evidence type="ECO:0000256" key="8">
    <source>
        <dbReference type="RuleBase" id="RU368020"/>
    </source>
</evidence>
<dbReference type="Proteomes" id="UP000569329">
    <property type="component" value="Unassembled WGS sequence"/>
</dbReference>
<dbReference type="PROSITE" id="PS51379">
    <property type="entry name" value="4FE4S_FER_2"/>
    <property type="match status" value="1"/>
</dbReference>
<dbReference type="InterPro" id="IPR051269">
    <property type="entry name" value="Fe-S_cluster_ET"/>
</dbReference>
<keyword evidence="3 8" id="KW-0479">Metal-binding</keyword>
<comment type="cofactor">
    <cofactor evidence="1">
        <name>[3Fe-4S] cluster</name>
        <dbReference type="ChEBI" id="CHEBI:21137"/>
    </cofactor>
</comment>